<dbReference type="Proteomes" id="UP000061348">
    <property type="component" value="Unassembled WGS sequence"/>
</dbReference>
<organism evidence="2 3">
    <name type="scientific">Pseudomonas fluorescens</name>
    <dbReference type="NCBI Taxonomy" id="294"/>
    <lineage>
        <taxon>Bacteria</taxon>
        <taxon>Pseudomonadati</taxon>
        <taxon>Pseudomonadota</taxon>
        <taxon>Gammaproteobacteria</taxon>
        <taxon>Pseudomonadales</taxon>
        <taxon>Pseudomonadaceae</taxon>
        <taxon>Pseudomonas</taxon>
    </lineage>
</organism>
<gene>
    <name evidence="2" type="ORF">PFLmoz3_00963</name>
</gene>
<reference evidence="2 3" key="1">
    <citation type="submission" date="2015-05" db="EMBL/GenBank/DDBJ databases">
        <title>A genomic and transcriptomic approach to investigate the blue pigment phenotype in Pseudomonas fluorescens.</title>
        <authorList>
            <person name="Andreani N.A."/>
            <person name="Cardazzo B."/>
        </authorList>
    </citation>
    <scope>NUCLEOTIDE SEQUENCE [LARGE SCALE GENOMIC DNA]</scope>
    <source>
        <strain evidence="2 3">Ps_22</strain>
    </source>
</reference>
<keyword evidence="1" id="KW-0472">Membrane</keyword>
<comment type="caution">
    <text evidence="2">The sequence shown here is derived from an EMBL/GenBank/DDBJ whole genome shotgun (WGS) entry which is preliminary data.</text>
</comment>
<accession>A0A109LK16</accession>
<dbReference type="AlphaFoldDB" id="A0A109LK16"/>
<dbReference type="PATRIC" id="fig|294.194.peg.1110"/>
<evidence type="ECO:0000313" key="2">
    <source>
        <dbReference type="EMBL" id="KWV89327.1"/>
    </source>
</evidence>
<evidence type="ECO:0000256" key="1">
    <source>
        <dbReference type="SAM" id="Phobius"/>
    </source>
</evidence>
<dbReference type="EMBL" id="LCYA01000048">
    <property type="protein sequence ID" value="KWV89327.1"/>
    <property type="molecule type" value="Genomic_DNA"/>
</dbReference>
<keyword evidence="1" id="KW-1133">Transmembrane helix</keyword>
<protein>
    <submittedName>
        <fullName evidence="2">Uncharacterized protein</fullName>
    </submittedName>
</protein>
<proteinExistence type="predicted"/>
<name>A0A109LK16_PSEFL</name>
<dbReference type="RefSeq" id="WP_192909232.1">
    <property type="nucleotide sequence ID" value="NZ_LCYA01000048.1"/>
</dbReference>
<evidence type="ECO:0000313" key="3">
    <source>
        <dbReference type="Proteomes" id="UP000061348"/>
    </source>
</evidence>
<sequence length="332" mass="36539">MRQPLKTTLRRLVNVTVIGLYLNSMTFTAWADAVTAGSAAGQSVGQQALQVFDGGDASVTLQDLFPETGDTASLENVYGDDVKTIDLGLRANTRLQSESSSEGEAYRTLIDSGNRMSVDLSNDPMLNQADQVRSPDFMDGFKQNFADCTSTEVFENVTKNAHVANYKTCERVVDQGGNVEFLHDYKVGVIEYVSGQPNFQSCGPGCLYIWVGTVGDNYWSGNCKIYEEYTRFRVIAKDAIISATVDRAVFDDYFQILFNDEMLWTHTPGVFPPETAGSCERGTSWNVAPNKVITDKFGSDDDVITFKTRTSVTGGGEGYPRCQDSCRLSDFS</sequence>
<keyword evidence="1" id="KW-0812">Transmembrane</keyword>
<feature type="transmembrane region" description="Helical" evidence="1">
    <location>
        <begin position="12"/>
        <end position="31"/>
    </location>
</feature>